<dbReference type="AlphaFoldDB" id="S8D2W0"/>
<reference evidence="2 3" key="1">
    <citation type="journal article" date="2013" name="BMC Genomics">
        <title>The miniature genome of a carnivorous plant Genlisea aurea contains a low number of genes and short non-coding sequences.</title>
        <authorList>
            <person name="Leushkin E.V."/>
            <person name="Sutormin R.A."/>
            <person name="Nabieva E.R."/>
            <person name="Penin A.A."/>
            <person name="Kondrashov A.S."/>
            <person name="Logacheva M.D."/>
        </authorList>
    </citation>
    <scope>NUCLEOTIDE SEQUENCE [LARGE SCALE GENOMIC DNA]</scope>
</reference>
<proteinExistence type="predicted"/>
<comment type="caution">
    <text evidence="2">The sequence shown here is derived from an EMBL/GenBank/DDBJ whole genome shotgun (WGS) entry which is preliminary data.</text>
</comment>
<sequence>MVVSSSFVVVPRCFCCHAHQYSSAVAVLAPAPLPSCKNGFWQPAVTFFCSTSFCQNGCWQSDRGSSSAFAAPFFSPFFLMDRITHYHDPSAITNHRVKGSLKVTRAFGGGFLKHQKWNDALLDTFRVDYVGNSPYAMCSPSMFHNRLIIPDDMFLILSSDGLYQYFTDQEAVSEVETFMSTFPEGDPAQHLVEEVLFRAAKKAGMDFHELLDIPQGDRRRYHDDVSIIIISFQGRIWRSYV</sequence>
<dbReference type="SMART" id="SM00332">
    <property type="entry name" value="PP2Cc"/>
    <property type="match status" value="1"/>
</dbReference>
<dbReference type="InterPro" id="IPR036457">
    <property type="entry name" value="PPM-type-like_dom_sf"/>
</dbReference>
<protein>
    <recommendedName>
        <fullName evidence="1">PPM-type phosphatase domain-containing protein</fullName>
    </recommendedName>
</protein>
<feature type="domain" description="PPM-type phosphatase" evidence="1">
    <location>
        <begin position="1"/>
        <end position="232"/>
    </location>
</feature>
<gene>
    <name evidence="2" type="ORF">M569_00691</name>
</gene>
<accession>S8D2W0</accession>
<dbReference type="GO" id="GO:0004722">
    <property type="term" value="F:protein serine/threonine phosphatase activity"/>
    <property type="evidence" value="ECO:0007669"/>
    <property type="project" value="InterPro"/>
</dbReference>
<dbReference type="InterPro" id="IPR001932">
    <property type="entry name" value="PPM-type_phosphatase-like_dom"/>
</dbReference>
<dbReference type="PANTHER" id="PTHR13832">
    <property type="entry name" value="PROTEIN PHOSPHATASE 2C"/>
    <property type="match status" value="1"/>
</dbReference>
<dbReference type="Gene3D" id="3.60.40.10">
    <property type="entry name" value="PPM-type phosphatase domain"/>
    <property type="match status" value="1"/>
</dbReference>
<dbReference type="EMBL" id="AUSU01000196">
    <property type="protein sequence ID" value="EPS74064.1"/>
    <property type="molecule type" value="Genomic_DNA"/>
</dbReference>
<dbReference type="InterPro" id="IPR015655">
    <property type="entry name" value="PP2C"/>
</dbReference>
<name>S8D2W0_9LAMI</name>
<dbReference type="PROSITE" id="PS51746">
    <property type="entry name" value="PPM_2"/>
    <property type="match status" value="1"/>
</dbReference>
<dbReference type="Proteomes" id="UP000015453">
    <property type="component" value="Unassembled WGS sequence"/>
</dbReference>
<evidence type="ECO:0000259" key="1">
    <source>
        <dbReference type="PROSITE" id="PS51746"/>
    </source>
</evidence>
<organism evidence="2 3">
    <name type="scientific">Genlisea aurea</name>
    <dbReference type="NCBI Taxonomy" id="192259"/>
    <lineage>
        <taxon>Eukaryota</taxon>
        <taxon>Viridiplantae</taxon>
        <taxon>Streptophyta</taxon>
        <taxon>Embryophyta</taxon>
        <taxon>Tracheophyta</taxon>
        <taxon>Spermatophyta</taxon>
        <taxon>Magnoliopsida</taxon>
        <taxon>eudicotyledons</taxon>
        <taxon>Gunneridae</taxon>
        <taxon>Pentapetalae</taxon>
        <taxon>asterids</taxon>
        <taxon>lamiids</taxon>
        <taxon>Lamiales</taxon>
        <taxon>Lentibulariaceae</taxon>
        <taxon>Genlisea</taxon>
    </lineage>
</organism>
<evidence type="ECO:0000313" key="3">
    <source>
        <dbReference type="Proteomes" id="UP000015453"/>
    </source>
</evidence>
<keyword evidence="3" id="KW-1185">Reference proteome</keyword>
<dbReference type="SUPFAM" id="SSF81606">
    <property type="entry name" value="PP2C-like"/>
    <property type="match status" value="1"/>
</dbReference>
<dbReference type="Pfam" id="PF00481">
    <property type="entry name" value="PP2C"/>
    <property type="match status" value="1"/>
</dbReference>
<evidence type="ECO:0000313" key="2">
    <source>
        <dbReference type="EMBL" id="EPS74064.1"/>
    </source>
</evidence>
<dbReference type="OrthoDB" id="420076at2759"/>
<dbReference type="PANTHER" id="PTHR13832:SF737">
    <property type="entry name" value="PROTEIN PHOSPHATASE 2C 23-RELATED"/>
    <property type="match status" value="1"/>
</dbReference>